<evidence type="ECO:0000313" key="10">
    <source>
        <dbReference type="RefSeq" id="XP_029646348.1"/>
    </source>
</evidence>
<dbReference type="InterPro" id="IPR004088">
    <property type="entry name" value="KH_dom_type_1"/>
</dbReference>
<dbReference type="FunFam" id="3.30.1370.10:FF:000013">
    <property type="entry name" value="Mex-3 RNA-binding family member B"/>
    <property type="match status" value="1"/>
</dbReference>
<keyword evidence="4" id="KW-0677">Repeat</keyword>
<organism evidence="9 10">
    <name type="scientific">Octopus sinensis</name>
    <name type="common">East Asian common octopus</name>
    <dbReference type="NCBI Taxonomy" id="2607531"/>
    <lineage>
        <taxon>Eukaryota</taxon>
        <taxon>Metazoa</taxon>
        <taxon>Spiralia</taxon>
        <taxon>Lophotrochozoa</taxon>
        <taxon>Mollusca</taxon>
        <taxon>Cephalopoda</taxon>
        <taxon>Coleoidea</taxon>
        <taxon>Octopodiformes</taxon>
        <taxon>Octopoda</taxon>
        <taxon>Incirrata</taxon>
        <taxon>Octopodidae</taxon>
        <taxon>Octopus</taxon>
    </lineage>
</organism>
<keyword evidence="5" id="KW-0863">Zinc-finger</keyword>
<evidence type="ECO:0000256" key="4">
    <source>
        <dbReference type="ARBA" id="ARBA00022737"/>
    </source>
</evidence>
<dbReference type="AlphaFoldDB" id="A0A6P7T604"/>
<keyword evidence="8" id="KW-0539">Nucleus</keyword>
<evidence type="ECO:0000256" key="3">
    <source>
        <dbReference type="ARBA" id="ARBA00022490"/>
    </source>
</evidence>
<dbReference type="SMART" id="SM00322">
    <property type="entry name" value="KH"/>
    <property type="match status" value="2"/>
</dbReference>
<dbReference type="GO" id="GO:0003723">
    <property type="term" value="F:RNA binding"/>
    <property type="evidence" value="ECO:0007669"/>
    <property type="project" value="UniProtKB-UniRule"/>
</dbReference>
<dbReference type="InterPro" id="IPR036612">
    <property type="entry name" value="KH_dom_type_1_sf"/>
</dbReference>
<dbReference type="PANTHER" id="PTHR23285">
    <property type="entry name" value="RING FINGER AND KH DOMAIN CONTAINING PROTEIN 1"/>
    <property type="match status" value="1"/>
</dbReference>
<dbReference type="SMART" id="SM00184">
    <property type="entry name" value="RING"/>
    <property type="match status" value="1"/>
</dbReference>
<gene>
    <name evidence="10" type="primary">LOC115220373</name>
</gene>
<dbReference type="Pfam" id="PF00013">
    <property type="entry name" value="KH_1"/>
    <property type="match status" value="2"/>
</dbReference>
<dbReference type="Gene3D" id="3.30.40.10">
    <property type="entry name" value="Zinc/RING finger domain, C3HC4 (zinc finger)"/>
    <property type="match status" value="1"/>
</dbReference>
<dbReference type="PROSITE" id="PS50089">
    <property type="entry name" value="ZF_RING_2"/>
    <property type="match status" value="1"/>
</dbReference>
<keyword evidence="5" id="KW-0479">Metal-binding</keyword>
<dbReference type="PANTHER" id="PTHR23285:SF7">
    <property type="entry name" value="LD09246P1"/>
    <property type="match status" value="1"/>
</dbReference>
<accession>A0A6P7T604</accession>
<dbReference type="Pfam" id="PF13920">
    <property type="entry name" value="zf-C3HC4_3"/>
    <property type="match status" value="1"/>
</dbReference>
<proteinExistence type="predicted"/>
<dbReference type="PROSITE" id="PS50084">
    <property type="entry name" value="KH_TYPE_1"/>
    <property type="match status" value="2"/>
</dbReference>
<keyword evidence="9" id="KW-1185">Reference proteome</keyword>
<evidence type="ECO:0000256" key="2">
    <source>
        <dbReference type="ARBA" id="ARBA00004496"/>
    </source>
</evidence>
<keyword evidence="6" id="KW-0862">Zinc</keyword>
<dbReference type="GO" id="GO:0005634">
    <property type="term" value="C:nucleus"/>
    <property type="evidence" value="ECO:0007669"/>
    <property type="project" value="UniProtKB-SubCell"/>
</dbReference>
<keyword evidence="7" id="KW-0694">RNA-binding</keyword>
<dbReference type="InterPro" id="IPR047227">
    <property type="entry name" value="MEX3"/>
</dbReference>
<dbReference type="CDD" id="cd22424">
    <property type="entry name" value="KH-I_MEX3_rpt2"/>
    <property type="match status" value="1"/>
</dbReference>
<dbReference type="InterPro" id="IPR047226">
    <property type="entry name" value="KH-I_MEX3_rpt2"/>
</dbReference>
<dbReference type="RefSeq" id="XP_029646348.1">
    <property type="nucleotide sequence ID" value="XM_029790488.2"/>
</dbReference>
<dbReference type="SUPFAM" id="SSF57850">
    <property type="entry name" value="RING/U-box"/>
    <property type="match status" value="1"/>
</dbReference>
<dbReference type="InterPro" id="IPR001841">
    <property type="entry name" value="Znf_RING"/>
</dbReference>
<dbReference type="CDD" id="cd22423">
    <property type="entry name" value="KH-I_MEX3_rpt1"/>
    <property type="match status" value="1"/>
</dbReference>
<evidence type="ECO:0000256" key="7">
    <source>
        <dbReference type="ARBA" id="ARBA00022884"/>
    </source>
</evidence>
<evidence type="ECO:0000313" key="9">
    <source>
        <dbReference type="Proteomes" id="UP000515154"/>
    </source>
</evidence>
<evidence type="ECO:0000256" key="5">
    <source>
        <dbReference type="ARBA" id="ARBA00022771"/>
    </source>
</evidence>
<dbReference type="CDD" id="cd16518">
    <property type="entry name" value="RING-HC_MEX3"/>
    <property type="match status" value="1"/>
</dbReference>
<evidence type="ECO:0000256" key="1">
    <source>
        <dbReference type="ARBA" id="ARBA00004123"/>
    </source>
</evidence>
<dbReference type="InterPro" id="IPR004087">
    <property type="entry name" value="KH_dom"/>
</dbReference>
<dbReference type="Gene3D" id="3.30.1370.10">
    <property type="entry name" value="K Homology domain, type 1"/>
    <property type="match status" value="2"/>
</dbReference>
<dbReference type="GO" id="GO:0005737">
    <property type="term" value="C:cytoplasm"/>
    <property type="evidence" value="ECO:0007669"/>
    <property type="project" value="UniProtKB-SubCell"/>
</dbReference>
<comment type="subcellular location">
    <subcellularLocation>
        <location evidence="2">Cytoplasm</location>
    </subcellularLocation>
    <subcellularLocation>
        <location evidence="1">Nucleus</location>
    </subcellularLocation>
</comment>
<dbReference type="InterPro" id="IPR013083">
    <property type="entry name" value="Znf_RING/FYVE/PHD"/>
</dbReference>
<protein>
    <submittedName>
        <fullName evidence="10">RNA-binding protein MEX3B</fullName>
    </submittedName>
</protein>
<dbReference type="FunFam" id="3.30.1370.10:FF:000012">
    <property type="entry name" value="Mex-3 RNA-binding family member D"/>
    <property type="match status" value="1"/>
</dbReference>
<dbReference type="KEGG" id="osn:115220373"/>
<name>A0A6P7T604_9MOLL</name>
<dbReference type="Proteomes" id="UP000515154">
    <property type="component" value="Linkage group LG16"/>
</dbReference>
<evidence type="ECO:0000256" key="6">
    <source>
        <dbReference type="ARBA" id="ARBA00022833"/>
    </source>
</evidence>
<reference evidence="10" key="1">
    <citation type="submission" date="2025-08" db="UniProtKB">
        <authorList>
            <consortium name="RefSeq"/>
        </authorList>
    </citation>
    <scope>IDENTIFICATION</scope>
</reference>
<dbReference type="GO" id="GO:0008270">
    <property type="term" value="F:zinc ion binding"/>
    <property type="evidence" value="ECO:0007669"/>
    <property type="project" value="UniProtKB-KW"/>
</dbReference>
<dbReference type="SUPFAM" id="SSF54791">
    <property type="entry name" value="Eukaryotic type KH-domain (KH-domain type I)"/>
    <property type="match status" value="2"/>
</dbReference>
<keyword evidence="3" id="KW-0963">Cytoplasm</keyword>
<dbReference type="InterPro" id="IPR047228">
    <property type="entry name" value="KH-I_MEX3_rpt1"/>
</dbReference>
<evidence type="ECO:0000256" key="8">
    <source>
        <dbReference type="ARBA" id="ARBA00023242"/>
    </source>
</evidence>
<sequence>MPASFLSTDMNGNSGGLEDHRAMQLALELTMLAGLHTDEDTTTTTSSSNGLPNAPQTFDESAPRKRSANMTECVPVPSSEHVAEIVGRQGCKIKALRAKTNTYIKTPVRGEEPVFVVTGRKEDVAAAKREILSAADHFSQIRASRRNNSASGVSGTNSNLTPGPPSPNTPGHVTIQVRVPYRVVGLVVGPKGATIKRIQQQTHTYIITPSRDKEPVFDVTGLPENVEKARQEIESHIAMRTGGLIEAHQQQDENDFHTNGVDSGFHELGTDIGPVYPKTANSAAFTYPSSGLNGTLLSRRSQEPTIFNFPPVTSTTSKLTDTYNPLSNGFNAFNSFSMYDNDEGISSPSFDPVPSPAGLWPELSDPAPPNRGSSLVVSVFTSTGSNPTSTNTTSCSSVTAGRRSSLGGTNTTPRLSPTLESAEAMANGTTVTGSLNTTTLGGSSSSLDHHPILRRIRSDPLTGSLAGISSFGPLPTCTNNYATTSSSTVTSITSSCPESPPPGGGGVGSRPRRNCLVCSESEVVAALVPCGHNLFCMECANLIVEKPIVERLCPVCEQTPTQAIRIFS</sequence>